<proteinExistence type="predicted"/>
<name>A0A822YPN6_NELNU</name>
<comment type="caution">
    <text evidence="1">The sequence shown here is derived from an EMBL/GenBank/DDBJ whole genome shotgun (WGS) entry which is preliminary data.</text>
</comment>
<sequence>MYDLSFSNFVEGKTSKIGPQRQRPIKDPGSMHVMSSALDIHGPSRTPPPVGCGQLSWSSSLFGSRKFKKVYNFFTVFL</sequence>
<organism evidence="1 2">
    <name type="scientific">Nelumbo nucifera</name>
    <name type="common">Sacred lotus</name>
    <dbReference type="NCBI Taxonomy" id="4432"/>
    <lineage>
        <taxon>Eukaryota</taxon>
        <taxon>Viridiplantae</taxon>
        <taxon>Streptophyta</taxon>
        <taxon>Embryophyta</taxon>
        <taxon>Tracheophyta</taxon>
        <taxon>Spermatophyta</taxon>
        <taxon>Magnoliopsida</taxon>
        <taxon>Proteales</taxon>
        <taxon>Nelumbonaceae</taxon>
        <taxon>Nelumbo</taxon>
    </lineage>
</organism>
<accession>A0A822YPN6</accession>
<dbReference type="AlphaFoldDB" id="A0A822YPN6"/>
<keyword evidence="2" id="KW-1185">Reference proteome</keyword>
<dbReference type="EMBL" id="DUZY01000004">
    <property type="protein sequence ID" value="DAD34477.1"/>
    <property type="molecule type" value="Genomic_DNA"/>
</dbReference>
<evidence type="ECO:0000313" key="1">
    <source>
        <dbReference type="EMBL" id="DAD34477.1"/>
    </source>
</evidence>
<protein>
    <submittedName>
        <fullName evidence="1">Uncharacterized protein</fullName>
    </submittedName>
</protein>
<gene>
    <name evidence="1" type="ORF">HUJ06_005117</name>
</gene>
<evidence type="ECO:0000313" key="2">
    <source>
        <dbReference type="Proteomes" id="UP000607653"/>
    </source>
</evidence>
<dbReference type="Proteomes" id="UP000607653">
    <property type="component" value="Unassembled WGS sequence"/>
</dbReference>
<reference evidence="1 2" key="1">
    <citation type="journal article" date="2020" name="Mol. Biol. Evol.">
        <title>Distinct Expression and Methylation Patterns for Genes with Different Fates following a Single Whole-Genome Duplication in Flowering Plants.</title>
        <authorList>
            <person name="Shi T."/>
            <person name="Rahmani R.S."/>
            <person name="Gugger P.F."/>
            <person name="Wang M."/>
            <person name="Li H."/>
            <person name="Zhang Y."/>
            <person name="Li Z."/>
            <person name="Wang Q."/>
            <person name="Van de Peer Y."/>
            <person name="Marchal K."/>
            <person name="Chen J."/>
        </authorList>
    </citation>
    <scope>NUCLEOTIDE SEQUENCE [LARGE SCALE GENOMIC DNA]</scope>
    <source>
        <tissue evidence="1">Leaf</tissue>
    </source>
</reference>